<dbReference type="EMBL" id="QGDH01000166">
    <property type="protein sequence ID" value="RAR04007.1"/>
    <property type="molecule type" value="Genomic_DNA"/>
</dbReference>
<dbReference type="NCBIfam" id="TIGR01180">
    <property type="entry name" value="aman2_put"/>
    <property type="match status" value="1"/>
</dbReference>
<dbReference type="PANTHER" id="PTHR12143:SF42">
    <property type="entry name" value="PUTATIVE SUBFAMILY (AFU_ORTHOLOGUE AFUA_6G13760)-RELATED"/>
    <property type="match status" value="1"/>
</dbReference>
<dbReference type="GO" id="GO:0005829">
    <property type="term" value="C:cytosol"/>
    <property type="evidence" value="ECO:0007669"/>
    <property type="project" value="TreeGrafter"/>
</dbReference>
<sequence>MDVLSIKHASAAALLCLFATFTSAQRSSQPQAGSGFQYVDPLIGTINGGHVFPGATLPFGMVKAGPDVIGENQGGFSSYDADPIYGFSHMHDSGTGGSPSLGNFPIFAQSGCPNDDINACQYPKYQRAVNRIPGSVHAKPGYFDITLVNNIRTETTVTNRTALYRMTFPDTPATPNTTLSPHILVELADLPNTRSEANITVNPETGRVTGSGRFSPSFGIGTYQSFFCLDFDGAAVKDAGVWSNTRATSRTSTLNLRPGDERQTPSDRPAGGWVQFEKPTQNNQILARVGMSLISEDQACSTAEREISSFNFDEVVAAAETAWRSKLDVITIEDGGVEEMFLTSFWSGVYRSMISPQDYTGENPYWESDEPYYDSYYCIWDSFRSIHPLITLLDPHSQTLMVRSLLDIYRHEGWLPDCRMSLCKGFTQGGSNADIVITDAFLKNISAGIDWDVAYEALVKDAEVEPPNWDVEGRGGLVSWKTLGYIPTQNLDVEGVGTETRSISRTVEYAYNDFVIALLARELGHAEDYHKYLSRSANWKNMFKADQRSIVNGVDTGFEGFLQPRYMNGTWGEQDPIFCSPLLNFTGCYLNPDGRETYEGPVWLYTFFAPGDMATLIQTLGGVDRFTERMNWLHESGILYVGDEQAFLTVFLYHFAGRPALSAERAHQYIPSLFNDTVGGIPGNDDSGAMGSFQAFVMMGLFPNAGQDVYFIIPPFFESISIKNGQTGNTATIRNVNFDPGYQNIYIQSATLDGVPYTRNWIQHSFFLEGGVLELTLGPAESAWGTGADDIPPSLGPATNGTAAGDRRWTMPEMGFEGVVGV</sequence>
<comment type="caution">
    <text evidence="5">The sequence shown here is derived from an EMBL/GenBank/DDBJ whole genome shotgun (WGS) entry which is preliminary data.</text>
</comment>
<dbReference type="Pfam" id="PF17678">
    <property type="entry name" value="Glyco_hydro_92N"/>
    <property type="match status" value="1"/>
</dbReference>
<keyword evidence="2" id="KW-0732">Signal</keyword>
<dbReference type="FunFam" id="2.70.98.10:FF:000010">
    <property type="entry name" value="Alpha-1,2-mannosidase family protein"/>
    <property type="match status" value="1"/>
</dbReference>
<dbReference type="Gene3D" id="1.20.1610.10">
    <property type="entry name" value="alpha-1,2-mannosidases domains"/>
    <property type="match status" value="1"/>
</dbReference>
<evidence type="ECO:0000256" key="1">
    <source>
        <dbReference type="SAM" id="MobiDB-lite"/>
    </source>
</evidence>
<keyword evidence="6" id="KW-1185">Reference proteome</keyword>
<dbReference type="SUPFAM" id="SSF48208">
    <property type="entry name" value="Six-hairpin glycosidases"/>
    <property type="match status" value="1"/>
</dbReference>
<dbReference type="STRING" id="183478.A0A364MUJ2"/>
<reference evidence="6" key="1">
    <citation type="submission" date="2018-05" db="EMBL/GenBank/DDBJ databases">
        <title>Draft genome sequence of Stemphylium lycopersici strain CIDEFI 213.</title>
        <authorList>
            <person name="Medina R."/>
            <person name="Franco M.E.E."/>
            <person name="Lucentini C.G."/>
            <person name="Saparrat M.C.N."/>
            <person name="Balatti P.A."/>
        </authorList>
    </citation>
    <scope>NUCLEOTIDE SEQUENCE [LARGE SCALE GENOMIC DNA]</scope>
    <source>
        <strain evidence="6">CIDEFI 213</strain>
    </source>
</reference>
<dbReference type="InterPro" id="IPR005887">
    <property type="entry name" value="GH92_a_mannosidase_put"/>
</dbReference>
<name>A0A364MUJ2_STELY</name>
<dbReference type="Gene3D" id="3.30.2080.10">
    <property type="entry name" value="GH92 mannosidase domain"/>
    <property type="match status" value="1"/>
</dbReference>
<dbReference type="FunFam" id="3.30.2080.10:FF:000001">
    <property type="entry name" value="Alpha-1,2-mannosidase subfamily"/>
    <property type="match status" value="1"/>
</dbReference>
<feature type="signal peptide" evidence="2">
    <location>
        <begin position="1"/>
        <end position="24"/>
    </location>
</feature>
<evidence type="ECO:0000313" key="6">
    <source>
        <dbReference type="Proteomes" id="UP000249619"/>
    </source>
</evidence>
<gene>
    <name evidence="5" type="ORF">DDE83_008018</name>
</gene>
<feature type="region of interest" description="Disordered" evidence="1">
    <location>
        <begin position="247"/>
        <end position="272"/>
    </location>
</feature>
<dbReference type="InterPro" id="IPR014718">
    <property type="entry name" value="GH-type_carb-bd"/>
</dbReference>
<feature type="chain" id="PRO_5016966196" evidence="2">
    <location>
        <begin position="25"/>
        <end position="822"/>
    </location>
</feature>
<dbReference type="GO" id="GO:0000224">
    <property type="term" value="F:peptide-N4-(N-acetyl-beta-glucosaminyl)asparagine amidase activity"/>
    <property type="evidence" value="ECO:0007669"/>
    <property type="project" value="TreeGrafter"/>
</dbReference>
<dbReference type="GO" id="GO:0005975">
    <property type="term" value="P:carbohydrate metabolic process"/>
    <property type="evidence" value="ECO:0007669"/>
    <property type="project" value="InterPro"/>
</dbReference>
<dbReference type="GO" id="GO:0030246">
    <property type="term" value="F:carbohydrate binding"/>
    <property type="evidence" value="ECO:0007669"/>
    <property type="project" value="InterPro"/>
</dbReference>
<feature type="domain" description="Glycosyl hydrolase family 92 N-terminal" evidence="4">
    <location>
        <begin position="38"/>
        <end position="292"/>
    </location>
</feature>
<dbReference type="Proteomes" id="UP000249619">
    <property type="component" value="Unassembled WGS sequence"/>
</dbReference>
<evidence type="ECO:0000313" key="5">
    <source>
        <dbReference type="EMBL" id="RAR04007.1"/>
    </source>
</evidence>
<feature type="domain" description="Glycosyl hydrolase family 92" evidence="3">
    <location>
        <begin position="298"/>
        <end position="779"/>
    </location>
</feature>
<evidence type="ECO:0000256" key="2">
    <source>
        <dbReference type="SAM" id="SignalP"/>
    </source>
</evidence>
<dbReference type="FunFam" id="1.20.1610.10:FF:000002">
    <property type="entry name" value="Alpha-1,2-mannosidase family protein"/>
    <property type="match status" value="1"/>
</dbReference>
<dbReference type="InterPro" id="IPR041371">
    <property type="entry name" value="GH92_N"/>
</dbReference>
<dbReference type="InterPro" id="IPR012939">
    <property type="entry name" value="Glyco_hydro_92"/>
</dbReference>
<dbReference type="Pfam" id="PF07971">
    <property type="entry name" value="Glyco_hydro_92"/>
    <property type="match status" value="1"/>
</dbReference>
<dbReference type="Gene3D" id="1.20.1050.60">
    <property type="entry name" value="alpha-1,2-mannosidase"/>
    <property type="match status" value="1"/>
</dbReference>
<protein>
    <submittedName>
        <fullName evidence="5">Glycoside hydrolase family 92 protein</fullName>
    </submittedName>
</protein>
<dbReference type="FunFam" id="1.20.1050.60:FF:000002">
    <property type="entry name" value="Glycosyl hydrolase family 92"/>
    <property type="match status" value="1"/>
</dbReference>
<evidence type="ECO:0000259" key="3">
    <source>
        <dbReference type="Pfam" id="PF07971"/>
    </source>
</evidence>
<dbReference type="AlphaFoldDB" id="A0A364MUJ2"/>
<keyword evidence="5" id="KW-0378">Hydrolase</keyword>
<dbReference type="InterPro" id="IPR008928">
    <property type="entry name" value="6-hairpin_glycosidase_sf"/>
</dbReference>
<dbReference type="GO" id="GO:0006516">
    <property type="term" value="P:glycoprotein catabolic process"/>
    <property type="evidence" value="ECO:0007669"/>
    <property type="project" value="TreeGrafter"/>
</dbReference>
<dbReference type="GO" id="GO:0005634">
    <property type="term" value="C:nucleus"/>
    <property type="evidence" value="ECO:0007669"/>
    <property type="project" value="TreeGrafter"/>
</dbReference>
<dbReference type="PANTHER" id="PTHR12143">
    <property type="entry name" value="PEPTIDE N-GLYCANASE PNGASE -RELATED"/>
    <property type="match status" value="1"/>
</dbReference>
<proteinExistence type="predicted"/>
<accession>A0A364MUJ2</accession>
<dbReference type="Gene3D" id="2.70.98.10">
    <property type="match status" value="1"/>
</dbReference>
<dbReference type="InterPro" id="IPR050883">
    <property type="entry name" value="PNGase"/>
</dbReference>
<organism evidence="5 6">
    <name type="scientific">Stemphylium lycopersici</name>
    <name type="common">Tomato gray leaf spot disease fungus</name>
    <name type="synonym">Thyrospora lycopersici</name>
    <dbReference type="NCBI Taxonomy" id="183478"/>
    <lineage>
        <taxon>Eukaryota</taxon>
        <taxon>Fungi</taxon>
        <taxon>Dikarya</taxon>
        <taxon>Ascomycota</taxon>
        <taxon>Pezizomycotina</taxon>
        <taxon>Dothideomycetes</taxon>
        <taxon>Pleosporomycetidae</taxon>
        <taxon>Pleosporales</taxon>
        <taxon>Pleosporineae</taxon>
        <taxon>Pleosporaceae</taxon>
        <taxon>Stemphylium</taxon>
    </lineage>
</organism>
<evidence type="ECO:0000259" key="4">
    <source>
        <dbReference type="Pfam" id="PF17678"/>
    </source>
</evidence>